<reference evidence="2 3" key="1">
    <citation type="submission" date="2016-05" db="EMBL/GenBank/DDBJ databases">
        <title>Genome sequencing reveals origins of a unique bacterial endosymbiosis in the earliest lineages of terrestrial Fungi.</title>
        <authorList>
            <consortium name="DOE Joint Genome Institute"/>
            <person name="Uehling J."/>
            <person name="Gryganskyi A."/>
            <person name="Hameed K."/>
            <person name="Tschaplinski T."/>
            <person name="Misztal P."/>
            <person name="Wu S."/>
            <person name="Desiro A."/>
            <person name="Vande Pol N."/>
            <person name="Du Z.-Y."/>
            <person name="Zienkiewicz A."/>
            <person name="Zienkiewicz K."/>
            <person name="Morin E."/>
            <person name="Tisserant E."/>
            <person name="Splivallo R."/>
            <person name="Hainaut M."/>
            <person name="Henrissat B."/>
            <person name="Ohm R."/>
            <person name="Kuo A."/>
            <person name="Yan J."/>
            <person name="Lipzen A."/>
            <person name="Nolan M."/>
            <person name="Labutti K."/>
            <person name="Barry K."/>
            <person name="Goldstein A."/>
            <person name="Labbe J."/>
            <person name="Schadt C."/>
            <person name="Tuskan G."/>
            <person name="Grigoriev I."/>
            <person name="Martin F."/>
            <person name="Vilgalys R."/>
            <person name="Bonito G."/>
        </authorList>
    </citation>
    <scope>NUCLEOTIDE SEQUENCE [LARGE SCALE GENOMIC DNA]</scope>
    <source>
        <strain evidence="2 3">AG-77</strain>
    </source>
</reference>
<sequence>MSGYHYLEGMDYDAYQTIDAGHPTTQPQDKEIHGMYRQWTPFMPDDQTCTKTTSADSVMRRRRTMSTYGYAQRARRAHDEIWKDGLGRIDFWGAIATKHYNRERKKRRKEGETEPKEIEWVAASVRACKAALRRIIQWPSTEDRNEGYPGDEKWTGLPVTYSAGTRTTRLLPLEWAKSSRRCQIALPSTSDCSYSAVLLEKEGREKTWKRRWERRLSSRRNSTASPTFRRHKPPEGRPRSQWATKYSWTRSDLYWTCRRSKNAVIDKGLLVRRILDIMPKKRGALATSLEAFAP</sequence>
<evidence type="ECO:0000313" key="3">
    <source>
        <dbReference type="Proteomes" id="UP000078512"/>
    </source>
</evidence>
<name>A0A197JAW0_9FUNG</name>
<proteinExistence type="predicted"/>
<feature type="region of interest" description="Disordered" evidence="1">
    <location>
        <begin position="219"/>
        <end position="241"/>
    </location>
</feature>
<organism evidence="2 3">
    <name type="scientific">Linnemannia elongata AG-77</name>
    <dbReference type="NCBI Taxonomy" id="1314771"/>
    <lineage>
        <taxon>Eukaryota</taxon>
        <taxon>Fungi</taxon>
        <taxon>Fungi incertae sedis</taxon>
        <taxon>Mucoromycota</taxon>
        <taxon>Mortierellomycotina</taxon>
        <taxon>Mortierellomycetes</taxon>
        <taxon>Mortierellales</taxon>
        <taxon>Mortierellaceae</taxon>
        <taxon>Linnemannia</taxon>
    </lineage>
</organism>
<evidence type="ECO:0000313" key="2">
    <source>
        <dbReference type="EMBL" id="OAQ22245.1"/>
    </source>
</evidence>
<dbReference type="EMBL" id="KV442193">
    <property type="protein sequence ID" value="OAQ22245.1"/>
    <property type="molecule type" value="Genomic_DNA"/>
</dbReference>
<dbReference type="Proteomes" id="UP000078512">
    <property type="component" value="Unassembled WGS sequence"/>
</dbReference>
<gene>
    <name evidence="2" type="ORF">K457DRAFT_1882601</name>
</gene>
<dbReference type="AlphaFoldDB" id="A0A197JAW0"/>
<accession>A0A197JAW0</accession>
<keyword evidence="3" id="KW-1185">Reference proteome</keyword>
<evidence type="ECO:0000256" key="1">
    <source>
        <dbReference type="SAM" id="MobiDB-lite"/>
    </source>
</evidence>
<protein>
    <submittedName>
        <fullName evidence="2">Uncharacterized protein</fullName>
    </submittedName>
</protein>